<evidence type="ECO:0000313" key="2">
    <source>
        <dbReference type="EMBL" id="OWP76445.1"/>
    </source>
</evidence>
<evidence type="ECO:0000256" key="1">
    <source>
        <dbReference type="SAM" id="Phobius"/>
    </source>
</evidence>
<keyword evidence="1" id="KW-0472">Membrane</keyword>
<evidence type="ECO:0000313" key="3">
    <source>
        <dbReference type="Proteomes" id="UP000198034"/>
    </source>
</evidence>
<accession>A0A246G9R0</accession>
<keyword evidence="1" id="KW-1133">Transmembrane helix</keyword>
<comment type="caution">
    <text evidence="2">The sequence shown here is derived from an EMBL/GenBank/DDBJ whole genome shotgun (WGS) entry which is preliminary data.</text>
</comment>
<name>A0A246G9R0_9FLAO</name>
<sequence length="118" mass="13670">METNNYNIIAYSIFLAIIIYIILVVGKICYRNGNIYVDRLIPDHSELCQQINKVLLVGYYLVNIGYAATTLITWKEIFTVEQLIEILSIKVATIAFILSFLHYSNIYILTNYVQKLIK</sequence>
<reference evidence="2 3" key="1">
    <citation type="journal article" date="2017" name="Infect. Genet. Evol.">
        <title>Comparative genome analysis of fish pathogen Flavobacterium columnare reveals extensive sequence diversity within the species.</title>
        <authorList>
            <person name="Kayansamruaj P."/>
            <person name="Dong H.T."/>
            <person name="Hirono I."/>
            <person name="Kondo H."/>
            <person name="Senapin S."/>
            <person name="Rodkhum C."/>
        </authorList>
    </citation>
    <scope>NUCLEOTIDE SEQUENCE [LARGE SCALE GENOMIC DNA]</scope>
    <source>
        <strain evidence="2 3">1214</strain>
    </source>
</reference>
<feature type="transmembrane region" description="Helical" evidence="1">
    <location>
        <begin position="6"/>
        <end position="30"/>
    </location>
</feature>
<proteinExistence type="predicted"/>
<evidence type="ECO:0008006" key="4">
    <source>
        <dbReference type="Google" id="ProtNLM"/>
    </source>
</evidence>
<gene>
    <name evidence="2" type="ORF">BWK62_09635</name>
</gene>
<feature type="transmembrane region" description="Helical" evidence="1">
    <location>
        <begin position="51"/>
        <end position="74"/>
    </location>
</feature>
<feature type="transmembrane region" description="Helical" evidence="1">
    <location>
        <begin position="86"/>
        <end position="109"/>
    </location>
</feature>
<keyword evidence="1" id="KW-0812">Transmembrane</keyword>
<protein>
    <recommendedName>
        <fullName evidence="4">Integral membrane protein</fullName>
    </recommendedName>
</protein>
<dbReference type="Proteomes" id="UP000198034">
    <property type="component" value="Unassembled WGS sequence"/>
</dbReference>
<dbReference type="AlphaFoldDB" id="A0A246G9R0"/>
<organism evidence="2 3">
    <name type="scientific">Flavobacterium columnare</name>
    <dbReference type="NCBI Taxonomy" id="996"/>
    <lineage>
        <taxon>Bacteria</taxon>
        <taxon>Pseudomonadati</taxon>
        <taxon>Bacteroidota</taxon>
        <taxon>Flavobacteriia</taxon>
        <taxon>Flavobacteriales</taxon>
        <taxon>Flavobacteriaceae</taxon>
        <taxon>Flavobacterium</taxon>
    </lineage>
</organism>
<dbReference type="EMBL" id="MTCY01000026">
    <property type="protein sequence ID" value="OWP76445.1"/>
    <property type="molecule type" value="Genomic_DNA"/>
</dbReference>